<dbReference type="Proteomes" id="UP000005806">
    <property type="component" value="Unassembled WGS sequence"/>
</dbReference>
<dbReference type="EMBL" id="CAIH01000126">
    <property type="protein sequence ID" value="CCH92193.1"/>
    <property type="molecule type" value="Genomic_DNA"/>
</dbReference>
<dbReference type="AlphaFoldDB" id="A0A822LBB0"/>
<sequence>MSLPYPTFALPLDKVRQPKTYIQQAIDLPALPALPWGANFSKSSQLTKRSYMSTYILYMYY</sequence>
<evidence type="ECO:0000313" key="2">
    <source>
        <dbReference type="Proteomes" id="UP000005806"/>
    </source>
</evidence>
<protein>
    <submittedName>
        <fullName evidence="1">Uncharacterized protein</fullName>
    </submittedName>
</protein>
<name>A0A822LBB0_MICAE</name>
<gene>
    <name evidence="1" type="ORF">MICCA_2110001</name>
</gene>
<accession>A0A822LBB0</accession>
<evidence type="ECO:0000313" key="1">
    <source>
        <dbReference type="EMBL" id="CCH92193.1"/>
    </source>
</evidence>
<comment type="caution">
    <text evidence="1">The sequence shown here is derived from an EMBL/GenBank/DDBJ whole genome shotgun (WGS) entry which is preliminary data.</text>
</comment>
<proteinExistence type="predicted"/>
<reference evidence="1 2" key="1">
    <citation type="submission" date="2012-04" db="EMBL/GenBank/DDBJ databases">
        <authorList>
            <person name="Genoscope - CEA"/>
        </authorList>
    </citation>
    <scope>NUCLEOTIDE SEQUENCE [LARGE SCALE GENOMIC DNA]</scope>
    <source>
        <strain evidence="1 2">9432</strain>
    </source>
</reference>
<organism evidence="1 2">
    <name type="scientific">Microcystis aeruginosa PCC 9432</name>
    <dbReference type="NCBI Taxonomy" id="1160280"/>
    <lineage>
        <taxon>Bacteria</taxon>
        <taxon>Bacillati</taxon>
        <taxon>Cyanobacteriota</taxon>
        <taxon>Cyanophyceae</taxon>
        <taxon>Oscillatoriophycideae</taxon>
        <taxon>Chroococcales</taxon>
        <taxon>Microcystaceae</taxon>
        <taxon>Microcystis</taxon>
    </lineage>
</organism>